<protein>
    <submittedName>
        <fullName evidence="2">Uncharacterized protein</fullName>
    </submittedName>
</protein>
<proteinExistence type="predicted"/>
<sequence length="377" mass="42336">MTAAQKSIQDPTVTNGTENSGYATDQSQTRCRRSSRASSVVVAPNMVAPSPDSRIKLTRPASTTQKRPAVAEPESSSESESEADTQRESGSEDKPGETETAAPPRKSKPQKKKPRRKTTSSAAKKNKPAQASSKKKKKSQKETAANKPVPLPAYDYDQESNDESIEIRPRAAAAKAKKDEGFAKIEEFFYPPTWKEGDPKDVYLNFKCRWCKVVYRGNQNTNGNLVCHRDGFTQAGKNNRGCVNREKAKQAGMKLPLSVAERRRLENLSGNGQQSGISQFLQVQPLFANRVLNQLVMIWQIRQALPWSRIEDPYLRAAFQYTNQKAVLYGQRWSADESKRLYSMLKPQVFSELNVSFIPESYSESKLKFELNYPPES</sequence>
<feature type="region of interest" description="Disordered" evidence="1">
    <location>
        <begin position="1"/>
        <end position="163"/>
    </location>
</feature>
<evidence type="ECO:0000256" key="1">
    <source>
        <dbReference type="SAM" id="MobiDB-lite"/>
    </source>
</evidence>
<reference evidence="2 3" key="1">
    <citation type="submission" date="2019-05" db="EMBL/GenBank/DDBJ databases">
        <title>Emergence of the Ug99 lineage of the wheat stem rust pathogen through somatic hybridization.</title>
        <authorList>
            <person name="Li F."/>
            <person name="Upadhyaya N.M."/>
            <person name="Sperschneider J."/>
            <person name="Matny O."/>
            <person name="Nguyen-Phuc H."/>
            <person name="Mago R."/>
            <person name="Raley C."/>
            <person name="Miller M.E."/>
            <person name="Silverstein K.A.T."/>
            <person name="Henningsen E."/>
            <person name="Hirsch C.D."/>
            <person name="Visser B."/>
            <person name="Pretorius Z.A."/>
            <person name="Steffenson B.J."/>
            <person name="Schwessinger B."/>
            <person name="Dodds P.N."/>
            <person name="Figueroa M."/>
        </authorList>
    </citation>
    <scope>NUCLEOTIDE SEQUENCE [LARGE SCALE GENOMIC DNA]</scope>
    <source>
        <strain evidence="2">21-0</strain>
    </source>
</reference>
<evidence type="ECO:0000313" key="2">
    <source>
        <dbReference type="EMBL" id="KAA1112940.1"/>
    </source>
</evidence>
<comment type="caution">
    <text evidence="2">The sequence shown here is derived from an EMBL/GenBank/DDBJ whole genome shotgun (WGS) entry which is preliminary data.</text>
</comment>
<evidence type="ECO:0000313" key="3">
    <source>
        <dbReference type="Proteomes" id="UP000324748"/>
    </source>
</evidence>
<dbReference type="AlphaFoldDB" id="A0A5B0QIL0"/>
<dbReference type="EMBL" id="VSWC01000015">
    <property type="protein sequence ID" value="KAA1112940.1"/>
    <property type="molecule type" value="Genomic_DNA"/>
</dbReference>
<dbReference type="OrthoDB" id="2503229at2759"/>
<dbReference type="Proteomes" id="UP000324748">
    <property type="component" value="Unassembled WGS sequence"/>
</dbReference>
<dbReference type="PANTHER" id="PTHR47501">
    <property type="entry name" value="TRANSPOSASE-RELATED"/>
    <property type="match status" value="1"/>
</dbReference>
<accession>A0A5B0QIL0</accession>
<name>A0A5B0QIL0_PUCGR</name>
<feature type="compositionally biased region" description="Low complexity" evidence="1">
    <location>
        <begin position="119"/>
        <end position="132"/>
    </location>
</feature>
<feature type="compositionally biased region" description="Basic and acidic residues" evidence="1">
    <location>
        <begin position="84"/>
        <end position="97"/>
    </location>
</feature>
<feature type="compositionally biased region" description="Polar residues" evidence="1">
    <location>
        <begin position="1"/>
        <end position="29"/>
    </location>
</feature>
<gene>
    <name evidence="2" type="ORF">PGT21_016157</name>
</gene>
<feature type="compositionally biased region" description="Basic residues" evidence="1">
    <location>
        <begin position="105"/>
        <end position="118"/>
    </location>
</feature>
<organism evidence="2 3">
    <name type="scientific">Puccinia graminis f. sp. tritici</name>
    <dbReference type="NCBI Taxonomy" id="56615"/>
    <lineage>
        <taxon>Eukaryota</taxon>
        <taxon>Fungi</taxon>
        <taxon>Dikarya</taxon>
        <taxon>Basidiomycota</taxon>
        <taxon>Pucciniomycotina</taxon>
        <taxon>Pucciniomycetes</taxon>
        <taxon>Pucciniales</taxon>
        <taxon>Pucciniaceae</taxon>
        <taxon>Puccinia</taxon>
    </lineage>
</organism>
<dbReference type="PANTHER" id="PTHR47501:SF5">
    <property type="entry name" value="HAT C-TERMINAL DIMERISATION DOMAIN-CONTAINING PROTEIN"/>
    <property type="match status" value="1"/>
</dbReference>
<keyword evidence="3" id="KW-1185">Reference proteome</keyword>